<name>A0A2U8E418_9BACT</name>
<gene>
    <name evidence="1" type="ORF">CKA38_10635</name>
</gene>
<accession>A0A2U8E418</accession>
<dbReference type="EMBL" id="CP023004">
    <property type="protein sequence ID" value="AWI09643.1"/>
    <property type="molecule type" value="Genomic_DNA"/>
</dbReference>
<keyword evidence="2" id="KW-1185">Reference proteome</keyword>
<dbReference type="Proteomes" id="UP000244896">
    <property type="component" value="Chromosome"/>
</dbReference>
<protein>
    <submittedName>
        <fullName evidence="1">Uncharacterized protein</fullName>
    </submittedName>
</protein>
<evidence type="ECO:0000313" key="1">
    <source>
        <dbReference type="EMBL" id="AWI09643.1"/>
    </source>
</evidence>
<sequence length="272" mass="30893">MRETFLRFFAFMSDNPTSLDDALFATIANGSDAACVTLFIQLLRESPNLRHWLFSAFLNPDTRSRLSRHLSGKTHPPRHSAHGRHLLSWLANTDKALARDAVLLSQNHTTSAPYGGLTHAQVINLIRRYQAGGTKASGGIELSAFLLAHAWRRALPDLSNRAALLLISGRFFQAAFSGHCANLELVQNLVKAAEFFRGQPRGSITRAHFGYTNWWKLSVLHYMLNNPKPRYCIRDFRRHLRTQKIIVETKDVRRFCKKHGILRNSRPGRPSE</sequence>
<organism evidence="1 2">
    <name type="scientific">Ereboglobus luteus</name>
    <dbReference type="NCBI Taxonomy" id="1796921"/>
    <lineage>
        <taxon>Bacteria</taxon>
        <taxon>Pseudomonadati</taxon>
        <taxon>Verrucomicrobiota</taxon>
        <taxon>Opitutia</taxon>
        <taxon>Opitutales</taxon>
        <taxon>Opitutaceae</taxon>
        <taxon>Ereboglobus</taxon>
    </lineage>
</organism>
<evidence type="ECO:0000313" key="2">
    <source>
        <dbReference type="Proteomes" id="UP000244896"/>
    </source>
</evidence>
<proteinExistence type="predicted"/>
<dbReference type="KEGG" id="elut:CKA38_10635"/>
<dbReference type="AlphaFoldDB" id="A0A2U8E418"/>
<reference evidence="1 2" key="1">
    <citation type="journal article" date="2018" name="Syst. Appl. Microbiol.">
        <title>Ereboglobus luteus gen. nov. sp. nov. from cockroach guts, and new insights into the oxygen relationship of the genera Opitutus and Didymococcus (Verrucomicrobia: Opitutaceae).</title>
        <authorList>
            <person name="Tegtmeier D."/>
            <person name="Belitz A."/>
            <person name="Radek R."/>
            <person name="Heimerl T."/>
            <person name="Brune A."/>
        </authorList>
    </citation>
    <scope>NUCLEOTIDE SEQUENCE [LARGE SCALE GENOMIC DNA]</scope>
    <source>
        <strain evidence="1 2">Ho45</strain>
    </source>
</reference>